<dbReference type="EMBL" id="JAAMPC010000014">
    <property type="protein sequence ID" value="KAG2264454.1"/>
    <property type="molecule type" value="Genomic_DNA"/>
</dbReference>
<reference evidence="1 2" key="1">
    <citation type="submission" date="2020-02" db="EMBL/GenBank/DDBJ databases">
        <authorList>
            <person name="Ma Q."/>
            <person name="Huang Y."/>
            <person name="Song X."/>
            <person name="Pei D."/>
        </authorList>
    </citation>
    <scope>NUCLEOTIDE SEQUENCE [LARGE SCALE GENOMIC DNA]</scope>
    <source>
        <strain evidence="1">Sxm20200214</strain>
        <tissue evidence="1">Leaf</tissue>
    </source>
</reference>
<evidence type="ECO:0000313" key="1">
    <source>
        <dbReference type="EMBL" id="KAG2264454.1"/>
    </source>
</evidence>
<keyword evidence="2" id="KW-1185">Reference proteome</keyword>
<comment type="caution">
    <text evidence="1">The sequence shown here is derived from an EMBL/GenBank/DDBJ whole genome shotgun (WGS) entry which is preliminary data.</text>
</comment>
<dbReference type="AlphaFoldDB" id="A0A8X7Q5Z7"/>
<dbReference type="Proteomes" id="UP000886595">
    <property type="component" value="Unassembled WGS sequence"/>
</dbReference>
<evidence type="ECO:0000313" key="2">
    <source>
        <dbReference type="Proteomes" id="UP000886595"/>
    </source>
</evidence>
<protein>
    <submittedName>
        <fullName evidence="1">Uncharacterized protein</fullName>
    </submittedName>
</protein>
<accession>A0A8X7Q5Z7</accession>
<proteinExistence type="predicted"/>
<sequence length="66" mass="7177">MAIEGDRSKQAVQVESEMINEVDRQSSGDVSLSLSKEAVTSKKQTRSIHVLGLCSSLYFNLGFTLG</sequence>
<organism evidence="1 2">
    <name type="scientific">Brassica carinata</name>
    <name type="common">Ethiopian mustard</name>
    <name type="synonym">Abyssinian cabbage</name>
    <dbReference type="NCBI Taxonomy" id="52824"/>
    <lineage>
        <taxon>Eukaryota</taxon>
        <taxon>Viridiplantae</taxon>
        <taxon>Streptophyta</taxon>
        <taxon>Embryophyta</taxon>
        <taxon>Tracheophyta</taxon>
        <taxon>Spermatophyta</taxon>
        <taxon>Magnoliopsida</taxon>
        <taxon>eudicotyledons</taxon>
        <taxon>Gunneridae</taxon>
        <taxon>Pentapetalae</taxon>
        <taxon>rosids</taxon>
        <taxon>malvids</taxon>
        <taxon>Brassicales</taxon>
        <taxon>Brassicaceae</taxon>
        <taxon>Brassiceae</taxon>
        <taxon>Brassica</taxon>
    </lineage>
</organism>
<name>A0A8X7Q5Z7_BRACI</name>
<gene>
    <name evidence="1" type="ORF">Bca52824_071533</name>
</gene>